<feature type="binding site" evidence="6">
    <location>
        <position position="562"/>
    </location>
    <ligand>
        <name>Na(+)</name>
        <dbReference type="ChEBI" id="CHEBI:29101"/>
        <label>1</label>
    </ligand>
</feature>
<keyword evidence="6" id="KW-0479">Metal-binding</keyword>
<feature type="transmembrane region" description="Helical" evidence="9">
    <location>
        <begin position="237"/>
        <end position="258"/>
    </location>
</feature>
<dbReference type="InterPro" id="IPR003609">
    <property type="entry name" value="Pan_app"/>
</dbReference>
<feature type="signal peptide" evidence="10">
    <location>
        <begin position="1"/>
        <end position="20"/>
    </location>
</feature>
<dbReference type="GO" id="GO:0015179">
    <property type="term" value="F:L-amino acid transmembrane transporter activity"/>
    <property type="evidence" value="ECO:0007669"/>
    <property type="project" value="TreeGrafter"/>
</dbReference>
<dbReference type="Gene3D" id="3.50.4.10">
    <property type="entry name" value="Hepatocyte Growth Factor"/>
    <property type="match status" value="1"/>
</dbReference>
<protein>
    <recommendedName>
        <fullName evidence="8">Transporter</fullName>
    </recommendedName>
</protein>
<comment type="subcellular location">
    <subcellularLocation>
        <location evidence="1">Membrane</location>
        <topology evidence="1">Multi-pass membrane protein</topology>
    </subcellularLocation>
</comment>
<evidence type="ECO:0000313" key="13">
    <source>
        <dbReference type="Proteomes" id="UP000549394"/>
    </source>
</evidence>
<evidence type="ECO:0000256" key="9">
    <source>
        <dbReference type="SAM" id="Phobius"/>
    </source>
</evidence>
<dbReference type="Pfam" id="PF00209">
    <property type="entry name" value="SNF"/>
    <property type="match status" value="1"/>
</dbReference>
<feature type="binding site" evidence="6">
    <location>
        <position position="215"/>
    </location>
    <ligand>
        <name>Na(+)</name>
        <dbReference type="ChEBI" id="CHEBI:29101"/>
        <label>1</label>
    </ligand>
</feature>
<dbReference type="PANTHER" id="PTHR11616">
    <property type="entry name" value="SODIUM/CHLORIDE DEPENDENT TRANSPORTER"/>
    <property type="match status" value="1"/>
</dbReference>
<evidence type="ECO:0000256" key="7">
    <source>
        <dbReference type="PIRSR" id="PIRSR600175-2"/>
    </source>
</evidence>
<feature type="transmembrane region" description="Helical" evidence="9">
    <location>
        <begin position="408"/>
        <end position="431"/>
    </location>
</feature>
<feature type="domain" description="Apple" evidence="11">
    <location>
        <begin position="51"/>
        <end position="130"/>
    </location>
</feature>
<evidence type="ECO:0000256" key="6">
    <source>
        <dbReference type="PIRSR" id="PIRSR600175-1"/>
    </source>
</evidence>
<evidence type="ECO:0000256" key="5">
    <source>
        <dbReference type="ARBA" id="ARBA00023136"/>
    </source>
</evidence>
<dbReference type="PANTHER" id="PTHR11616:SF323">
    <property type="entry name" value="SODIUM-DEPENDENT TRANSPORTER BEDRAGGLED"/>
    <property type="match status" value="1"/>
</dbReference>
<dbReference type="PROSITE" id="PS50948">
    <property type="entry name" value="PAN"/>
    <property type="match status" value="1"/>
</dbReference>
<dbReference type="EMBL" id="CAJFCJ010000004">
    <property type="protein sequence ID" value="CAD5113729.1"/>
    <property type="molecule type" value="Genomic_DNA"/>
</dbReference>
<accession>A0A7I8VGQ0</accession>
<dbReference type="GO" id="GO:0005886">
    <property type="term" value="C:plasma membrane"/>
    <property type="evidence" value="ECO:0007669"/>
    <property type="project" value="TreeGrafter"/>
</dbReference>
<keyword evidence="10" id="KW-0732">Signal</keyword>
<evidence type="ECO:0000256" key="3">
    <source>
        <dbReference type="ARBA" id="ARBA00022692"/>
    </source>
</evidence>
<feature type="disulfide bond" evidence="7">
    <location>
        <begin position="321"/>
        <end position="330"/>
    </location>
</feature>
<feature type="binding site" evidence="6">
    <location>
        <position position="461"/>
    </location>
    <ligand>
        <name>Na(+)</name>
        <dbReference type="ChEBI" id="CHEBI:29101"/>
        <label>1</label>
    </ligand>
</feature>
<keyword evidence="5 9" id="KW-0472">Membrane</keyword>
<feature type="binding site" evidence="6">
    <location>
        <position position="558"/>
    </location>
    <ligand>
        <name>Na(+)</name>
        <dbReference type="ChEBI" id="CHEBI:29101"/>
        <label>1</label>
    </ligand>
</feature>
<feature type="transmembrane region" description="Helical" evidence="9">
    <location>
        <begin position="545"/>
        <end position="564"/>
    </location>
</feature>
<keyword evidence="3 8" id="KW-0812">Transmembrane</keyword>
<dbReference type="SMART" id="SM00473">
    <property type="entry name" value="PAN_AP"/>
    <property type="match status" value="1"/>
</dbReference>
<feature type="chain" id="PRO_5029632247" description="Transporter" evidence="10">
    <location>
        <begin position="21"/>
        <end position="597"/>
    </location>
</feature>
<feature type="binding site" evidence="6">
    <location>
        <position position="220"/>
    </location>
    <ligand>
        <name>Na(+)</name>
        <dbReference type="ChEBI" id="CHEBI:29101"/>
        <label>1</label>
    </ligand>
</feature>
<evidence type="ECO:0000256" key="10">
    <source>
        <dbReference type="SAM" id="SignalP"/>
    </source>
</evidence>
<feature type="transmembrane region" description="Helical" evidence="9">
    <location>
        <begin position="376"/>
        <end position="396"/>
    </location>
</feature>
<name>A0A7I8VGQ0_9ANNE</name>
<dbReference type="SUPFAM" id="SSF161070">
    <property type="entry name" value="SNF-like"/>
    <property type="match status" value="1"/>
</dbReference>
<dbReference type="PROSITE" id="PS00610">
    <property type="entry name" value="NA_NEUROTRAN_SYMP_1"/>
    <property type="match status" value="1"/>
</dbReference>
<sequence length="597" mass="68117">MLLNYCVLLQLLLAINLSSAIDISGYTKYPRQDYYGYDMGRIITNTQAIDCAKFYEFPGYIKYTDTDFSGSFQAEKTDNKAQCYEICSSRLVECRGFVYYEGKCFLKTTGHWSKNQLISKPGADLYIKDLDDEIAVDGFIRFSEKNYIGSDFKTFYDTTRHKSEQPKDMSSKSVEHVEENNKFLPGRVQVFEERIGERIKWGNKLDFMFTCIGYAVGFGNIWRFPYICYQYGGGAFLVPYFILIAVMGLPCYFLLFVFGQFSKLGLLQMWRISPICKGIGYAIFWINFVIGCGYSILASQVAVYFFASVVSIFHGIPWNGCNNTWNTENCTEIGNTKNFTTHQALSLSNNSVTAVQEYYNNYILEKSSGLEDFSGLSWKLSLGLLFRYMLSFILLIKGIRSLGKAAYFFSIFPYFMLFALLIRSCTLPGFLDGIFYLLKPDFSKLLNIRVWYIAASQVIFSMGAVDPTNIVMASYNDFHHNCLKDALVITVINSLTSLLAGFVVFSTLGFIAHERQTLVEDVATNGPGLVFEVYPEAISRMPLPALWAVLFFSMMLTLGISSMLPSLEALSSSITDLWPTFYPFYHFQWQQVQEFIY</sequence>
<evidence type="ECO:0000313" key="12">
    <source>
        <dbReference type="EMBL" id="CAD5113729.1"/>
    </source>
</evidence>
<evidence type="ECO:0000259" key="11">
    <source>
        <dbReference type="PROSITE" id="PS50948"/>
    </source>
</evidence>
<feature type="transmembrane region" description="Helical" evidence="9">
    <location>
        <begin position="451"/>
        <end position="475"/>
    </location>
</feature>
<dbReference type="InterPro" id="IPR000175">
    <property type="entry name" value="Na/ntran_symport"/>
</dbReference>
<evidence type="ECO:0000256" key="4">
    <source>
        <dbReference type="ARBA" id="ARBA00022989"/>
    </source>
</evidence>
<dbReference type="GO" id="GO:0046872">
    <property type="term" value="F:metal ion binding"/>
    <property type="evidence" value="ECO:0007669"/>
    <property type="project" value="UniProtKB-KW"/>
</dbReference>
<feature type="binding site" evidence="6">
    <location>
        <position position="216"/>
    </location>
    <ligand>
        <name>Na(+)</name>
        <dbReference type="ChEBI" id="CHEBI:29101"/>
        <label>1</label>
    </ligand>
</feature>
<dbReference type="InterPro" id="IPR037272">
    <property type="entry name" value="SNS_sf"/>
</dbReference>
<evidence type="ECO:0000256" key="8">
    <source>
        <dbReference type="RuleBase" id="RU003732"/>
    </source>
</evidence>
<keyword evidence="6" id="KW-0915">Sodium</keyword>
<feature type="binding site" evidence="6">
    <location>
        <position position="213"/>
    </location>
    <ligand>
        <name>Na(+)</name>
        <dbReference type="ChEBI" id="CHEBI:29101"/>
        <label>1</label>
    </ligand>
</feature>
<feature type="transmembrane region" description="Helical" evidence="9">
    <location>
        <begin position="279"/>
        <end position="307"/>
    </location>
</feature>
<comment type="caution">
    <text evidence="12">The sequence shown here is derived from an EMBL/GenBank/DDBJ whole genome shotgun (WGS) entry which is preliminary data.</text>
</comment>
<dbReference type="OrthoDB" id="6581954at2759"/>
<dbReference type="Proteomes" id="UP000549394">
    <property type="component" value="Unassembled WGS sequence"/>
</dbReference>
<evidence type="ECO:0000256" key="2">
    <source>
        <dbReference type="ARBA" id="ARBA00022448"/>
    </source>
</evidence>
<feature type="binding site" evidence="6">
    <location>
        <position position="493"/>
    </location>
    <ligand>
        <name>Na(+)</name>
        <dbReference type="ChEBI" id="CHEBI:29101"/>
        <label>1</label>
    </ligand>
</feature>
<dbReference type="GO" id="GO:0089718">
    <property type="term" value="P:amino acid import across plasma membrane"/>
    <property type="evidence" value="ECO:0007669"/>
    <property type="project" value="TreeGrafter"/>
</dbReference>
<organism evidence="12 13">
    <name type="scientific">Dimorphilus gyrociliatus</name>
    <dbReference type="NCBI Taxonomy" id="2664684"/>
    <lineage>
        <taxon>Eukaryota</taxon>
        <taxon>Metazoa</taxon>
        <taxon>Spiralia</taxon>
        <taxon>Lophotrochozoa</taxon>
        <taxon>Annelida</taxon>
        <taxon>Polychaeta</taxon>
        <taxon>Polychaeta incertae sedis</taxon>
        <taxon>Dinophilidae</taxon>
        <taxon>Dimorphilus</taxon>
    </lineage>
</organism>
<feature type="transmembrane region" description="Helical" evidence="9">
    <location>
        <begin position="487"/>
        <end position="512"/>
    </location>
</feature>
<gene>
    <name evidence="12" type="ORF">DGYR_LOCUS2672</name>
</gene>
<reference evidence="12 13" key="1">
    <citation type="submission" date="2020-08" db="EMBL/GenBank/DDBJ databases">
        <authorList>
            <person name="Hejnol A."/>
        </authorList>
    </citation>
    <scope>NUCLEOTIDE SEQUENCE [LARGE SCALE GENOMIC DNA]</scope>
</reference>
<keyword evidence="8" id="KW-0769">Symport</keyword>
<keyword evidence="13" id="KW-1185">Reference proteome</keyword>
<dbReference type="AlphaFoldDB" id="A0A7I8VGQ0"/>
<keyword evidence="2 8" id="KW-0813">Transport</keyword>
<evidence type="ECO:0000256" key="1">
    <source>
        <dbReference type="ARBA" id="ARBA00004141"/>
    </source>
</evidence>
<dbReference type="GO" id="GO:0005283">
    <property type="term" value="F:amino acid:sodium symporter activity"/>
    <property type="evidence" value="ECO:0007669"/>
    <property type="project" value="TreeGrafter"/>
</dbReference>
<proteinExistence type="inferred from homology"/>
<keyword evidence="7" id="KW-1015">Disulfide bond</keyword>
<comment type="similarity">
    <text evidence="8">Belongs to the sodium:neurotransmitter symporter (SNF) (TC 2.A.22) family.</text>
</comment>
<keyword evidence="4 9" id="KW-1133">Transmembrane helix</keyword>
<dbReference type="PROSITE" id="PS50267">
    <property type="entry name" value="NA_NEUROTRAN_SYMP_3"/>
    <property type="match status" value="1"/>
</dbReference>
<dbReference type="PRINTS" id="PR00176">
    <property type="entry name" value="NANEUSMPORT"/>
</dbReference>